<evidence type="ECO:0000256" key="7">
    <source>
        <dbReference type="ARBA" id="ARBA00030248"/>
    </source>
</evidence>
<keyword evidence="6" id="KW-0693">Viral RNA replication</keyword>
<keyword evidence="4" id="KW-0548">Nucleotidyltransferase</keyword>
<keyword evidence="2 11" id="KW-0696">RNA-directed RNA polymerase</keyword>
<accession>A0A514D1N5</accession>
<dbReference type="GO" id="GO:0000166">
    <property type="term" value="F:nucleotide binding"/>
    <property type="evidence" value="ECO:0007669"/>
    <property type="project" value="UniProtKB-KW"/>
</dbReference>
<proteinExistence type="predicted"/>
<keyword evidence="9" id="KW-0460">Magnesium</keyword>
<evidence type="ECO:0000256" key="4">
    <source>
        <dbReference type="ARBA" id="ARBA00022695"/>
    </source>
</evidence>
<evidence type="ECO:0000256" key="8">
    <source>
        <dbReference type="ARBA" id="ARBA00048744"/>
    </source>
</evidence>
<keyword evidence="9" id="KW-0479">Metal-binding</keyword>
<reference evidence="11" key="1">
    <citation type="submission" date="2019-05" db="EMBL/GenBank/DDBJ databases">
        <title>Metatranscriptomic reconstruction reveals RNA viruses with the potential to shape carbon cycling in soil.</title>
        <authorList>
            <person name="Starr E.P."/>
            <person name="Nuccio E."/>
            <person name="Pett-Ridge J."/>
            <person name="Banfield J.F."/>
            <person name="Firestone M.K."/>
        </authorList>
    </citation>
    <scope>NUCLEOTIDE SEQUENCE</scope>
    <source>
        <strain evidence="11">H2_Bulk_35_scaffold_288</strain>
    </source>
</reference>
<dbReference type="InterPro" id="IPR005093">
    <property type="entry name" value="RNArep_beta"/>
</dbReference>
<evidence type="ECO:0000256" key="9">
    <source>
        <dbReference type="PIRSR" id="PIRSR605093-1"/>
    </source>
</evidence>
<organism evidence="11">
    <name type="scientific">Leviviridae sp</name>
    <dbReference type="NCBI Taxonomy" id="2027243"/>
    <lineage>
        <taxon>Viruses</taxon>
        <taxon>Riboviria</taxon>
        <taxon>Orthornavirae</taxon>
        <taxon>Lenarviricota</taxon>
        <taxon>Leviviricetes</taxon>
        <taxon>Norzivirales</taxon>
        <taxon>Fiersviridae</taxon>
    </lineage>
</organism>
<evidence type="ECO:0000256" key="6">
    <source>
        <dbReference type="ARBA" id="ARBA00022953"/>
    </source>
</evidence>
<evidence type="ECO:0000313" key="11">
    <source>
        <dbReference type="EMBL" id="QDH87505.1"/>
    </source>
</evidence>
<sequence length="620" mass="70581">MKSLSLLWIKLAEESASRCDTSATMDIKTIHRRIEHEGLSFLTITLPQFGKDFEKSLDQGVVDRRLFTGFRWKGGLPRFLGGFLDHVFDRGTGRLLDDPSIDAILAVRQLSLLFSKVLLPCSDARVEAAMDAFIECEKDVRVADSCLSSSDIEDFRRVSAVLFERVFTRMDKDIHDLEVRPKHGPGTTADRLLGNQKFDLRTWTTRLERIFPSGEFLLPNWRYYDQLDEVDILEPGQELPVRVVPVPKTLKTPRIIAIEPTAMQYAQQGVLRVILDRLSEDKSLDKMIGFLDQSPNQEMARLGSSDGTLATIDLKEASDRVSNQLVRELVRRWPHLHEALDATRSRKADVPGHGVIRLAKFASMGSALCFPIEAIVFTTLIFIGIERVLNRPLRRSDIEILNDSVRVYGDDLIIPVDYVSSVVHVLESFGIRVNTAKSFWTGRFRESCGKEYYDGHDVSIVKVRRDFPTQRQDATGVVSLVSLRNQLYFAGYWGTVAWLDDHIRKIIRYFPVVDPSSPVQGRYSFLGYETQRMDPALHRPLVRGYVVHARIPQIPLDDTGALLKYLLKHPLYDENREEMDRKILRGLPVLGGQPSVDEGHLERSGRPQAVNLKLRWSSPF</sequence>
<dbReference type="EMBL" id="MN033418">
    <property type="protein sequence ID" value="QDH87505.1"/>
    <property type="molecule type" value="Genomic_RNA"/>
</dbReference>
<evidence type="ECO:0000259" key="10">
    <source>
        <dbReference type="PROSITE" id="PS50522"/>
    </source>
</evidence>
<feature type="binding site" evidence="9">
    <location>
        <position position="411"/>
    </location>
    <ligand>
        <name>Mg(2+)</name>
        <dbReference type="ChEBI" id="CHEBI:18420"/>
        <label>2</label>
    </ligand>
</feature>
<dbReference type="EC" id="2.7.7.48" evidence="1"/>
<dbReference type="GO" id="GO:0003968">
    <property type="term" value="F:RNA-directed RNA polymerase activity"/>
    <property type="evidence" value="ECO:0007669"/>
    <property type="project" value="UniProtKB-KW"/>
</dbReference>
<evidence type="ECO:0000256" key="5">
    <source>
        <dbReference type="ARBA" id="ARBA00022741"/>
    </source>
</evidence>
<evidence type="ECO:0000256" key="2">
    <source>
        <dbReference type="ARBA" id="ARBA00022484"/>
    </source>
</evidence>
<dbReference type="GO" id="GO:0039694">
    <property type="term" value="P:viral RNA genome replication"/>
    <property type="evidence" value="ECO:0007669"/>
    <property type="project" value="InterPro"/>
</dbReference>
<gene>
    <name evidence="11" type="ORF">H2Bulk35288_000003</name>
</gene>
<keyword evidence="5" id="KW-0547">Nucleotide-binding</keyword>
<comment type="cofactor">
    <cofactor evidence="9">
        <name>Mg(2+)</name>
        <dbReference type="ChEBI" id="CHEBI:18420"/>
    </cofactor>
    <text evidence="9">Binds 2 Mg(2+) per subunit.</text>
</comment>
<evidence type="ECO:0000256" key="1">
    <source>
        <dbReference type="ARBA" id="ARBA00012494"/>
    </source>
</evidence>
<dbReference type="GO" id="GO:0046872">
    <property type="term" value="F:metal ion binding"/>
    <property type="evidence" value="ECO:0007669"/>
    <property type="project" value="UniProtKB-KW"/>
</dbReference>
<feature type="binding site" evidence="9">
    <location>
        <position position="410"/>
    </location>
    <ligand>
        <name>Mg(2+)</name>
        <dbReference type="ChEBI" id="CHEBI:18420"/>
        <label>2</label>
    </ligand>
</feature>
<name>A0A514D1N5_9VIRU</name>
<dbReference type="InterPro" id="IPR007096">
    <property type="entry name" value="RNA-dir_Rpol_cat_phage"/>
</dbReference>
<feature type="binding site" evidence="9">
    <location>
        <position position="313"/>
    </location>
    <ligand>
        <name>Mg(2+)</name>
        <dbReference type="ChEBI" id="CHEBI:18420"/>
        <label>2</label>
    </ligand>
</feature>
<comment type="catalytic activity">
    <reaction evidence="8">
        <text>RNA(n) + a ribonucleoside 5'-triphosphate = RNA(n+1) + diphosphate</text>
        <dbReference type="Rhea" id="RHEA:21248"/>
        <dbReference type="Rhea" id="RHEA-COMP:14527"/>
        <dbReference type="Rhea" id="RHEA-COMP:17342"/>
        <dbReference type="ChEBI" id="CHEBI:33019"/>
        <dbReference type="ChEBI" id="CHEBI:61557"/>
        <dbReference type="ChEBI" id="CHEBI:140395"/>
        <dbReference type="EC" id="2.7.7.48"/>
    </reaction>
</comment>
<dbReference type="PROSITE" id="PS50522">
    <property type="entry name" value="RDRP_PHAGE"/>
    <property type="match status" value="1"/>
</dbReference>
<evidence type="ECO:0000256" key="3">
    <source>
        <dbReference type="ARBA" id="ARBA00022679"/>
    </source>
</evidence>
<dbReference type="Pfam" id="PF03431">
    <property type="entry name" value="RNA_replicase_B"/>
    <property type="match status" value="1"/>
</dbReference>
<protein>
    <recommendedName>
        <fullName evidence="1">RNA-directed RNA polymerase</fullName>
        <ecNumber evidence="1">2.7.7.48</ecNumber>
    </recommendedName>
    <alternativeName>
        <fullName evidence="7">RNA replicase beta chain</fullName>
    </alternativeName>
</protein>
<feature type="domain" description="RdRp catalytic" evidence="10">
    <location>
        <begin position="298"/>
        <end position="442"/>
    </location>
</feature>
<keyword evidence="3" id="KW-0808">Transferase</keyword>